<dbReference type="RefSeq" id="WP_185050398.1">
    <property type="nucleotide sequence ID" value="NZ_BAABIX010000001.1"/>
</dbReference>
<evidence type="ECO:0000313" key="2">
    <source>
        <dbReference type="Proteomes" id="UP000578449"/>
    </source>
</evidence>
<dbReference type="AlphaFoldDB" id="A0A840P371"/>
<keyword evidence="2" id="KW-1185">Reference proteome</keyword>
<comment type="caution">
    <text evidence="1">The sequence shown here is derived from an EMBL/GenBank/DDBJ whole genome shotgun (WGS) entry which is preliminary data.</text>
</comment>
<organism evidence="1 2">
    <name type="scientific">Thermocatellispora tengchongensis</name>
    <dbReference type="NCBI Taxonomy" id="1073253"/>
    <lineage>
        <taxon>Bacteria</taxon>
        <taxon>Bacillati</taxon>
        <taxon>Actinomycetota</taxon>
        <taxon>Actinomycetes</taxon>
        <taxon>Streptosporangiales</taxon>
        <taxon>Streptosporangiaceae</taxon>
        <taxon>Thermocatellispora</taxon>
    </lineage>
</organism>
<evidence type="ECO:0000313" key="1">
    <source>
        <dbReference type="EMBL" id="MBB5133429.1"/>
    </source>
</evidence>
<accession>A0A840P371</accession>
<sequence length="80" mass="8068">MPDAPGPIARHAAVLTADSDALAEAAERLRAVEARLGASGAAPQWLHEAVAAHLAACATAAADLAEAADRLRRYAESAGP</sequence>
<gene>
    <name evidence="1" type="ORF">HNP84_003155</name>
</gene>
<reference evidence="1 2" key="1">
    <citation type="submission" date="2020-08" db="EMBL/GenBank/DDBJ databases">
        <title>Genomic Encyclopedia of Type Strains, Phase IV (KMG-IV): sequencing the most valuable type-strain genomes for metagenomic binning, comparative biology and taxonomic classification.</title>
        <authorList>
            <person name="Goeker M."/>
        </authorList>
    </citation>
    <scope>NUCLEOTIDE SEQUENCE [LARGE SCALE GENOMIC DNA]</scope>
    <source>
        <strain evidence="1 2">DSM 45615</strain>
    </source>
</reference>
<name>A0A840P371_9ACTN</name>
<protein>
    <submittedName>
        <fullName evidence="1">Uncharacterized protein</fullName>
    </submittedName>
</protein>
<dbReference type="EMBL" id="JACHGN010000006">
    <property type="protein sequence ID" value="MBB5133429.1"/>
    <property type="molecule type" value="Genomic_DNA"/>
</dbReference>
<dbReference type="Proteomes" id="UP000578449">
    <property type="component" value="Unassembled WGS sequence"/>
</dbReference>
<proteinExistence type="predicted"/>